<dbReference type="Proteomes" id="UP001303115">
    <property type="component" value="Unassembled WGS sequence"/>
</dbReference>
<dbReference type="InterPro" id="IPR053221">
    <property type="entry name" value="Burnettramic_acid_biosynth"/>
</dbReference>
<dbReference type="AlphaFoldDB" id="A0AAN6PN79"/>
<dbReference type="EMBL" id="MU854323">
    <property type="protein sequence ID" value="KAK4043922.1"/>
    <property type="molecule type" value="Genomic_DNA"/>
</dbReference>
<sequence length="538" mass="56512">MNNRDTNHDGRGGGPLLLVMRGVAAGIGFASEGIKHQKEKKRAAKAAAEGQEATAVAPDHDNHAEMEAEAVTSLQLDEASWALDDAQSEVAAEQQLSITAAGTRPAKLADEFIARHPVPPSHSVPLHPLSLPVILTQRRPKTRNRGFILAYSPVLEAARIDQPTFLDFLSRLNKAVEPNPWIQAINLAGFVGQAVPEPFFLLVSLAAKLVADAAGEIHSRGKTNLFLDRVNQNYFKPRGLIALVMTWKPETTSRLTDVYMDNGVQSAVSAAASGSSQGTFSRVTNRLKASSAESSFQWPETAPLVFPALDELAERSNPPAAAVDDDSATTPKKPNSFKRYGKFVDDYLDRRALAKWAGQAPDSNIANAVPKPTFRSRYADPNHPASSGDIVALLTGGAYQMPTRGPGLGMERTGSWPGGFGLGRGGGFDGRGGGGGGGVPALGGLANAIGSRLVGSGQDARSQGEGDGQDGAQARPGFGRGLGQGRGFGVGRANIGEPTGLVGGFANKAPQDVLYLMIVNLPSEEELATAAVRLAAEH</sequence>
<dbReference type="PANTHER" id="PTHR38887">
    <property type="entry name" value="CHROMOSOME 21, WHOLE GENOME SHOTGUN SEQUENCE"/>
    <property type="match status" value="1"/>
</dbReference>
<name>A0AAN6PN79_9PEZI</name>
<feature type="compositionally biased region" description="Low complexity" evidence="1">
    <location>
        <begin position="45"/>
        <end position="57"/>
    </location>
</feature>
<feature type="region of interest" description="Disordered" evidence="1">
    <location>
        <begin position="454"/>
        <end position="483"/>
    </location>
</feature>
<accession>A0AAN6PN79</accession>
<dbReference type="PANTHER" id="PTHR38887:SF1">
    <property type="entry name" value="RAS MODIFICATION PROTEIN ERF4"/>
    <property type="match status" value="1"/>
</dbReference>
<gene>
    <name evidence="2" type="ORF">C8A01DRAFT_12657</name>
</gene>
<evidence type="ECO:0000313" key="3">
    <source>
        <dbReference type="Proteomes" id="UP001303115"/>
    </source>
</evidence>
<reference evidence="3" key="1">
    <citation type="journal article" date="2023" name="Mol. Phylogenet. Evol.">
        <title>Genome-scale phylogeny and comparative genomics of the fungal order Sordariales.</title>
        <authorList>
            <person name="Hensen N."/>
            <person name="Bonometti L."/>
            <person name="Westerberg I."/>
            <person name="Brannstrom I.O."/>
            <person name="Guillou S."/>
            <person name="Cros-Aarteil S."/>
            <person name="Calhoun S."/>
            <person name="Haridas S."/>
            <person name="Kuo A."/>
            <person name="Mondo S."/>
            <person name="Pangilinan J."/>
            <person name="Riley R."/>
            <person name="LaButti K."/>
            <person name="Andreopoulos B."/>
            <person name="Lipzen A."/>
            <person name="Chen C."/>
            <person name="Yan M."/>
            <person name="Daum C."/>
            <person name="Ng V."/>
            <person name="Clum A."/>
            <person name="Steindorff A."/>
            <person name="Ohm R.A."/>
            <person name="Martin F."/>
            <person name="Silar P."/>
            <person name="Natvig D.O."/>
            <person name="Lalanne C."/>
            <person name="Gautier V."/>
            <person name="Ament-Velasquez S.L."/>
            <person name="Kruys A."/>
            <person name="Hutchinson M.I."/>
            <person name="Powell A.J."/>
            <person name="Barry K."/>
            <person name="Miller A.N."/>
            <person name="Grigoriev I.V."/>
            <person name="Debuchy R."/>
            <person name="Gladieux P."/>
            <person name="Hiltunen Thoren M."/>
            <person name="Johannesson H."/>
        </authorList>
    </citation>
    <scope>NUCLEOTIDE SEQUENCE [LARGE SCALE GENOMIC DNA]</scope>
    <source>
        <strain evidence="3">CBS 284.82</strain>
    </source>
</reference>
<keyword evidence="3" id="KW-1185">Reference proteome</keyword>
<organism evidence="2 3">
    <name type="scientific">Parachaetomium inaequale</name>
    <dbReference type="NCBI Taxonomy" id="2588326"/>
    <lineage>
        <taxon>Eukaryota</taxon>
        <taxon>Fungi</taxon>
        <taxon>Dikarya</taxon>
        <taxon>Ascomycota</taxon>
        <taxon>Pezizomycotina</taxon>
        <taxon>Sordariomycetes</taxon>
        <taxon>Sordariomycetidae</taxon>
        <taxon>Sordariales</taxon>
        <taxon>Chaetomiaceae</taxon>
        <taxon>Parachaetomium</taxon>
    </lineage>
</organism>
<proteinExistence type="predicted"/>
<evidence type="ECO:0000256" key="1">
    <source>
        <dbReference type="SAM" id="MobiDB-lite"/>
    </source>
</evidence>
<protein>
    <submittedName>
        <fullName evidence="2">Uncharacterized protein</fullName>
    </submittedName>
</protein>
<feature type="region of interest" description="Disordered" evidence="1">
    <location>
        <begin position="35"/>
        <end position="57"/>
    </location>
</feature>
<comment type="caution">
    <text evidence="2">The sequence shown here is derived from an EMBL/GenBank/DDBJ whole genome shotgun (WGS) entry which is preliminary data.</text>
</comment>
<feature type="region of interest" description="Disordered" evidence="1">
    <location>
        <begin position="315"/>
        <end position="335"/>
    </location>
</feature>
<evidence type="ECO:0000313" key="2">
    <source>
        <dbReference type="EMBL" id="KAK4043922.1"/>
    </source>
</evidence>